<reference evidence="3" key="1">
    <citation type="submission" date="2018-09" db="EMBL/GenBank/DDBJ databases">
        <authorList>
            <person name="Kim I."/>
        </authorList>
    </citation>
    <scope>NUCLEOTIDE SEQUENCE [LARGE SCALE GENOMIC DNA]</scope>
    <source>
        <strain evidence="3">DD4a</strain>
    </source>
</reference>
<sequence length="150" mass="16198">MRRIAPALGLVVLLPLLLTGCGVQDLLQKQTSGTADSRDALEHAWHTPASQPDWVPADAKRIRYVAATNGPADETPASVRATTRSALPDDCTTVPRHSLDSFGEDWAPSKVPDTVERCGNWAVVRVDGGWFGWTPLSPRERAERATSEAG</sequence>
<evidence type="ECO:0000313" key="2">
    <source>
        <dbReference type="EMBL" id="RIX30692.1"/>
    </source>
</evidence>
<feature type="region of interest" description="Disordered" evidence="1">
    <location>
        <begin position="68"/>
        <end position="90"/>
    </location>
</feature>
<dbReference type="OrthoDB" id="5116543at2"/>
<organism evidence="2 3">
    <name type="scientific">Amnibacterium setariae</name>
    <dbReference type="NCBI Taxonomy" id="2306585"/>
    <lineage>
        <taxon>Bacteria</taxon>
        <taxon>Bacillati</taxon>
        <taxon>Actinomycetota</taxon>
        <taxon>Actinomycetes</taxon>
        <taxon>Micrococcales</taxon>
        <taxon>Microbacteriaceae</taxon>
        <taxon>Amnibacterium</taxon>
    </lineage>
</organism>
<evidence type="ECO:0008006" key="4">
    <source>
        <dbReference type="Google" id="ProtNLM"/>
    </source>
</evidence>
<keyword evidence="3" id="KW-1185">Reference proteome</keyword>
<dbReference type="Proteomes" id="UP000265742">
    <property type="component" value="Unassembled WGS sequence"/>
</dbReference>
<protein>
    <recommendedName>
        <fullName evidence="4">Lipoprotein</fullName>
    </recommendedName>
</protein>
<evidence type="ECO:0000313" key="3">
    <source>
        <dbReference type="Proteomes" id="UP000265742"/>
    </source>
</evidence>
<name>A0A3A1U2Q6_9MICO</name>
<dbReference type="EMBL" id="QXTG01000001">
    <property type="protein sequence ID" value="RIX30692.1"/>
    <property type="molecule type" value="Genomic_DNA"/>
</dbReference>
<proteinExistence type="predicted"/>
<gene>
    <name evidence="2" type="ORF">D1781_04585</name>
</gene>
<dbReference type="AlphaFoldDB" id="A0A3A1U2Q6"/>
<dbReference type="PROSITE" id="PS51257">
    <property type="entry name" value="PROKAR_LIPOPROTEIN"/>
    <property type="match status" value="1"/>
</dbReference>
<dbReference type="RefSeq" id="WP_119481053.1">
    <property type="nucleotide sequence ID" value="NZ_QXTG01000001.1"/>
</dbReference>
<evidence type="ECO:0000256" key="1">
    <source>
        <dbReference type="SAM" id="MobiDB-lite"/>
    </source>
</evidence>
<comment type="caution">
    <text evidence="2">The sequence shown here is derived from an EMBL/GenBank/DDBJ whole genome shotgun (WGS) entry which is preliminary data.</text>
</comment>
<accession>A0A3A1U2Q6</accession>